<evidence type="ECO:0000313" key="4">
    <source>
        <dbReference type="EMBL" id="KAJ2803851.1"/>
    </source>
</evidence>
<evidence type="ECO:0000256" key="1">
    <source>
        <dbReference type="ARBA" id="ARBA00022574"/>
    </source>
</evidence>
<evidence type="ECO:0000256" key="2">
    <source>
        <dbReference type="SAM" id="MobiDB-lite"/>
    </source>
</evidence>
<dbReference type="Gene3D" id="3.30.420.10">
    <property type="entry name" value="Ribonuclease H-like superfamily/Ribonuclease H"/>
    <property type="match status" value="1"/>
</dbReference>
<dbReference type="Pfam" id="PF00929">
    <property type="entry name" value="RNase_T"/>
    <property type="match status" value="1"/>
</dbReference>
<feature type="compositionally biased region" description="Polar residues" evidence="2">
    <location>
        <begin position="458"/>
        <end position="477"/>
    </location>
</feature>
<proteinExistence type="predicted"/>
<dbReference type="InterPro" id="IPR036322">
    <property type="entry name" value="WD40_repeat_dom_sf"/>
</dbReference>
<accession>A0A9W8HXB6</accession>
<dbReference type="InterPro" id="IPR013520">
    <property type="entry name" value="Ribonucl_H"/>
</dbReference>
<dbReference type="InterPro" id="IPR015943">
    <property type="entry name" value="WD40/YVTN_repeat-like_dom_sf"/>
</dbReference>
<dbReference type="SUPFAM" id="SSF50978">
    <property type="entry name" value="WD40 repeat-like"/>
    <property type="match status" value="1"/>
</dbReference>
<dbReference type="InterPro" id="IPR028889">
    <property type="entry name" value="USP"/>
</dbReference>
<feature type="compositionally biased region" description="Low complexity" evidence="2">
    <location>
        <begin position="913"/>
        <end position="926"/>
    </location>
</feature>
<dbReference type="SUPFAM" id="SSF53098">
    <property type="entry name" value="Ribonuclease H-like"/>
    <property type="match status" value="1"/>
</dbReference>
<feature type="region of interest" description="Disordered" evidence="2">
    <location>
        <begin position="858"/>
        <end position="878"/>
    </location>
</feature>
<dbReference type="InterPro" id="IPR036397">
    <property type="entry name" value="RNaseH_sf"/>
</dbReference>
<keyword evidence="4" id="KW-0378">Hydrolase</keyword>
<dbReference type="InterPro" id="IPR012337">
    <property type="entry name" value="RNaseH-like_sf"/>
</dbReference>
<dbReference type="InterPro" id="IPR028881">
    <property type="entry name" value="PAN2_UCH_dom"/>
</dbReference>
<dbReference type="GO" id="GO:0000289">
    <property type="term" value="P:nuclear-transcribed mRNA poly(A) tail shortening"/>
    <property type="evidence" value="ECO:0007669"/>
    <property type="project" value="TreeGrafter"/>
</dbReference>
<dbReference type="InterPro" id="IPR050785">
    <property type="entry name" value="PAN2-PAN3_catalytic_subunit"/>
</dbReference>
<dbReference type="EC" id="3.1.13.4" evidence="4"/>
<comment type="caution">
    <text evidence="4">The sequence shown here is derived from an EMBL/GenBank/DDBJ whole genome shotgun (WGS) entry which is preliminary data.</text>
</comment>
<dbReference type="PANTHER" id="PTHR15728:SF0">
    <property type="entry name" value="PAN2-PAN3 DEADENYLATION COMPLEX CATALYTIC SUBUNIT PAN2"/>
    <property type="match status" value="1"/>
</dbReference>
<dbReference type="GO" id="GO:0004535">
    <property type="term" value="F:poly(A)-specific ribonuclease activity"/>
    <property type="evidence" value="ECO:0007669"/>
    <property type="project" value="UniProtKB-EC"/>
</dbReference>
<dbReference type="Proteomes" id="UP001140094">
    <property type="component" value="Unassembled WGS sequence"/>
</dbReference>
<feature type="domain" description="USP" evidence="3">
    <location>
        <begin position="559"/>
        <end position="1005"/>
    </location>
</feature>
<dbReference type="SUPFAM" id="SSF54001">
    <property type="entry name" value="Cysteine proteinases"/>
    <property type="match status" value="1"/>
</dbReference>
<dbReference type="SMART" id="SM00479">
    <property type="entry name" value="EXOIII"/>
    <property type="match status" value="1"/>
</dbReference>
<name>A0A9W8HXB6_9FUNG</name>
<dbReference type="GO" id="GO:0003676">
    <property type="term" value="F:nucleic acid binding"/>
    <property type="evidence" value="ECO:0007669"/>
    <property type="project" value="InterPro"/>
</dbReference>
<gene>
    <name evidence="4" type="primary">PAN2_1</name>
    <name evidence="4" type="ORF">H4R20_002727</name>
</gene>
<dbReference type="Pfam" id="PF13423">
    <property type="entry name" value="UCH_1"/>
    <property type="match status" value="1"/>
</dbReference>
<dbReference type="Gene3D" id="3.90.70.10">
    <property type="entry name" value="Cysteine proteinases"/>
    <property type="match status" value="1"/>
</dbReference>
<feature type="region of interest" description="Disordered" evidence="2">
    <location>
        <begin position="1058"/>
        <end position="1083"/>
    </location>
</feature>
<dbReference type="GO" id="GO:0031251">
    <property type="term" value="C:PAN complex"/>
    <property type="evidence" value="ECO:0007669"/>
    <property type="project" value="TreeGrafter"/>
</dbReference>
<evidence type="ECO:0000259" key="3">
    <source>
        <dbReference type="PROSITE" id="PS50235"/>
    </source>
</evidence>
<sequence>MDDYGWIEYTQNWDAVDDESAAWPIFAVAASTTSELIYTGDSSGRLTTFTMNDPGAPLDRQTSILCAQTSIRRVCPLQAEVFVQSDDAVQVITNGGRKVFARTTSPNDGFTAAAVSQDSKTEAFVCTSAGAGSLLDLATGRLVKRASVEMSSGVALLARERLVLGSADGMLAVRDPRAAFNLVQAATAFSGPVADLAMHEWNIFACGAQSGPDASYQPVADTTVKVYDVRNLSQPLAPIELGAEEDEEIVAAPSRLQVCGGELWICHDSGYAETRTLASGGQEMGHSYIEPALDEYSFMSAFCITPSGQAALVADTAGILHVWSSSEEPQLSKDGGVADILERVDDLHSSEWPPPRGHDVPIDDESISLSCVEMPAIREPLLSRMSTERWDVGRPVSFVDPGILGSLKMMDAVGYAPNPRTGRRNQQHFGRGWRQRWKGGAAGMDDDGELTHGRSKFLSQQRRWGQSVNPSPASTSVPGDGGGGVLGYGSAPSSTRDSGAYAASARSAMGSPATKPATVVAGSAPGGKVPKHMQQMRIAYSRFGVEDFDFSLYNSTRWSGLEGNISNAYANALLQLLFFSAEFRALMLSHCAGNCPEPSCLSCQLGLLFRMLASADGASCHATLLLRVLSERPEAAALALLEELNGSTAAGAAATVAAVGAGAGSGGPSYALLAQRLMRFFLEQTNNESQWPTSELPLYYLKPDTGDAPKQRIVEHVFGFPQQTRTTCPVCKTANDRESHVFSVDLEPPQGAAGLASVLAGGLVSVKRAESQRNSRKADMLGLIERSLARLETTRAWCACCKKFQLLQTEKRITRAPVGYLALNFPSLAPSQTLSGVGGSAATGVSSTSAAAADSTSAAVSGGASSTQAGSGANEDGSSWQMTLPTVFELNVEAGDCTVDHPVRVRAVEHPDTSAADTAAADDGGSQPPSVLGDAGGRFELVALVSSIRDVRRGPEHLIVHVRDPENPAAWLLFNDFLVQPVTEDSVVGLYDWWREPSIAIYANTQRQQLAEVVDAVCRHHPYKISPKILTTPKSILDSQQLQHQQQLRQQPTYFQRSHAGRLGSPSSLQNTNNGNSRMRNRAVPLSKAEAGLLERGEFKCALDAEFVVLEEAKMEVFSDGTRSLHRPPMHALARLSAVRANGGDLHGVPFIDDYVAISRPIADLATLYSGIHAGDLTVGISPYRLSTMKEVYKKLRLLVDSNCVFIGHGLKHDFRVCNISVPIALQRDTMLLFQSPSHIRPISLRFLYWYFYRKSIQTREHSSVEDAQATLKVYESYCKCVDGKPDDAIESVLDAIYTVGANMSWKLPDQKI</sequence>
<dbReference type="Pfam" id="PF20770">
    <property type="entry name" value="PAN2_N"/>
    <property type="match status" value="1"/>
</dbReference>
<dbReference type="Gene3D" id="2.130.10.10">
    <property type="entry name" value="YVTN repeat-like/Quinoprotein amine dehydrogenase"/>
    <property type="match status" value="1"/>
</dbReference>
<evidence type="ECO:0000313" key="5">
    <source>
        <dbReference type="Proteomes" id="UP001140094"/>
    </source>
</evidence>
<dbReference type="EMBL" id="JANBUO010000473">
    <property type="protein sequence ID" value="KAJ2803851.1"/>
    <property type="molecule type" value="Genomic_DNA"/>
</dbReference>
<dbReference type="PROSITE" id="PS50235">
    <property type="entry name" value="USP_3"/>
    <property type="match status" value="1"/>
</dbReference>
<dbReference type="InterPro" id="IPR038765">
    <property type="entry name" value="Papain-like_cys_pep_sf"/>
</dbReference>
<keyword evidence="5" id="KW-1185">Reference proteome</keyword>
<dbReference type="PANTHER" id="PTHR15728">
    <property type="entry name" value="DEADENYLATION COMPLEX CATALYTIC SUBUNIT PAN2"/>
    <property type="match status" value="1"/>
</dbReference>
<dbReference type="InterPro" id="IPR048841">
    <property type="entry name" value="PAN2_N"/>
</dbReference>
<dbReference type="GO" id="GO:0000932">
    <property type="term" value="C:P-body"/>
    <property type="evidence" value="ECO:0007669"/>
    <property type="project" value="TreeGrafter"/>
</dbReference>
<protein>
    <submittedName>
        <fullName evidence="4">Poly(A)-specific ribonuclease</fullName>
        <ecNumber evidence="4">3.1.13.4</ecNumber>
    </submittedName>
</protein>
<reference evidence="4" key="1">
    <citation type="submission" date="2022-07" db="EMBL/GenBank/DDBJ databases">
        <title>Phylogenomic reconstructions and comparative analyses of Kickxellomycotina fungi.</title>
        <authorList>
            <person name="Reynolds N.K."/>
            <person name="Stajich J.E."/>
            <person name="Barry K."/>
            <person name="Grigoriev I.V."/>
            <person name="Crous P."/>
            <person name="Smith M.E."/>
        </authorList>
    </citation>
    <scope>NUCLEOTIDE SEQUENCE</scope>
    <source>
        <strain evidence="4">NRRL 1565</strain>
    </source>
</reference>
<organism evidence="4 5">
    <name type="scientific">Coemansia guatemalensis</name>
    <dbReference type="NCBI Taxonomy" id="2761395"/>
    <lineage>
        <taxon>Eukaryota</taxon>
        <taxon>Fungi</taxon>
        <taxon>Fungi incertae sedis</taxon>
        <taxon>Zoopagomycota</taxon>
        <taxon>Kickxellomycotina</taxon>
        <taxon>Kickxellomycetes</taxon>
        <taxon>Kickxellales</taxon>
        <taxon>Kickxellaceae</taxon>
        <taxon>Coemansia</taxon>
    </lineage>
</organism>
<feature type="region of interest" description="Disordered" evidence="2">
    <location>
        <begin position="458"/>
        <end position="503"/>
    </location>
</feature>
<feature type="compositionally biased region" description="Polar residues" evidence="2">
    <location>
        <begin position="1065"/>
        <end position="1078"/>
    </location>
</feature>
<keyword evidence="1" id="KW-0853">WD repeat</keyword>
<dbReference type="OrthoDB" id="16516at2759"/>
<feature type="region of interest" description="Disordered" evidence="2">
    <location>
        <begin position="909"/>
        <end position="933"/>
    </location>
</feature>
<feature type="compositionally biased region" description="Low complexity" evidence="2">
    <location>
        <begin position="858"/>
        <end position="873"/>
    </location>
</feature>